<name>A0A4V2PYA1_9SPHI</name>
<dbReference type="RefSeq" id="WP_132221233.1">
    <property type="nucleotide sequence ID" value="NZ_SMGO01000001.1"/>
</dbReference>
<dbReference type="OrthoDB" id="978436at2"/>
<organism evidence="2 3">
    <name type="scientific">Albibacterium bauzanense</name>
    <dbReference type="NCBI Taxonomy" id="653929"/>
    <lineage>
        <taxon>Bacteria</taxon>
        <taxon>Pseudomonadati</taxon>
        <taxon>Bacteroidota</taxon>
        <taxon>Sphingobacteriia</taxon>
        <taxon>Sphingobacteriales</taxon>
        <taxon>Sphingobacteriaceae</taxon>
        <taxon>Albibacterium</taxon>
    </lineage>
</organism>
<feature type="chain" id="PRO_5020828832" evidence="1">
    <location>
        <begin position="25"/>
        <end position="191"/>
    </location>
</feature>
<comment type="caution">
    <text evidence="2">The sequence shown here is derived from an EMBL/GenBank/DDBJ whole genome shotgun (WGS) entry which is preliminary data.</text>
</comment>
<keyword evidence="3" id="KW-1185">Reference proteome</keyword>
<reference evidence="2 3" key="1">
    <citation type="submission" date="2019-03" db="EMBL/GenBank/DDBJ databases">
        <title>Genomic Encyclopedia of Archaeal and Bacterial Type Strains, Phase II (KMG-II): from individual species to whole genera.</title>
        <authorList>
            <person name="Goeker M."/>
        </authorList>
    </citation>
    <scope>NUCLEOTIDE SEQUENCE [LARGE SCALE GENOMIC DNA]</scope>
    <source>
        <strain evidence="2 3">DSM 22554</strain>
    </source>
</reference>
<protein>
    <submittedName>
        <fullName evidence="2">Uncharacterized protein</fullName>
    </submittedName>
</protein>
<sequence length="191" mass="21143">MKKNQLLSIAAIALLLIVSITSCSKNDPIPELDQEEYNSIQLVFEHGTYTNNVFTPSDGETLVTFTKDGTPTPGTINLTEGKSYRMKINLLSDNESINQEIIDEADEHQFFFLGSPDGVFDYKYEDDQIGLTGILSALKETNAAFDFQILLRHALNKDHAAAQAWNSKTYVEAGGADDLNIKLKIQVIPAN</sequence>
<accession>A0A4V2PYA1</accession>
<evidence type="ECO:0000313" key="3">
    <source>
        <dbReference type="Proteomes" id="UP000294616"/>
    </source>
</evidence>
<keyword evidence="1" id="KW-0732">Signal</keyword>
<feature type="signal peptide" evidence="1">
    <location>
        <begin position="1"/>
        <end position="24"/>
    </location>
</feature>
<dbReference type="PROSITE" id="PS51257">
    <property type="entry name" value="PROKAR_LIPOPROTEIN"/>
    <property type="match status" value="1"/>
</dbReference>
<dbReference type="Proteomes" id="UP000294616">
    <property type="component" value="Unassembled WGS sequence"/>
</dbReference>
<gene>
    <name evidence="2" type="ORF">C8N28_0512</name>
</gene>
<evidence type="ECO:0000313" key="2">
    <source>
        <dbReference type="EMBL" id="TCK85211.1"/>
    </source>
</evidence>
<proteinExistence type="predicted"/>
<dbReference type="EMBL" id="SMGO01000001">
    <property type="protein sequence ID" value="TCK85211.1"/>
    <property type="molecule type" value="Genomic_DNA"/>
</dbReference>
<evidence type="ECO:0000256" key="1">
    <source>
        <dbReference type="SAM" id="SignalP"/>
    </source>
</evidence>
<dbReference type="AlphaFoldDB" id="A0A4V2PYA1"/>